<evidence type="ECO:0000313" key="5">
    <source>
        <dbReference type="Proteomes" id="UP000199026"/>
    </source>
</evidence>
<dbReference type="Gene3D" id="1.10.530.10">
    <property type="match status" value="1"/>
</dbReference>
<comment type="similarity">
    <text evidence="1">Belongs to the virb1 family.</text>
</comment>
<dbReference type="AlphaFoldDB" id="A0A1H3NE13"/>
<dbReference type="RefSeq" id="WP_089894426.1">
    <property type="nucleotide sequence ID" value="NZ_FNPR01000007.1"/>
</dbReference>
<feature type="domain" description="Transglycosylase SLT" evidence="3">
    <location>
        <begin position="104"/>
        <end position="174"/>
    </location>
</feature>
<accession>A0A1H3NE13</accession>
<evidence type="ECO:0000256" key="2">
    <source>
        <dbReference type="SAM" id="SignalP"/>
    </source>
</evidence>
<evidence type="ECO:0000256" key="1">
    <source>
        <dbReference type="ARBA" id="ARBA00009387"/>
    </source>
</evidence>
<organism evidence="4 5">
    <name type="scientific">Lentibacter algarum</name>
    <dbReference type="NCBI Taxonomy" id="576131"/>
    <lineage>
        <taxon>Bacteria</taxon>
        <taxon>Pseudomonadati</taxon>
        <taxon>Pseudomonadota</taxon>
        <taxon>Alphaproteobacteria</taxon>
        <taxon>Rhodobacterales</taxon>
        <taxon>Roseobacteraceae</taxon>
        <taxon>Lentibacter</taxon>
    </lineage>
</organism>
<dbReference type="InterPro" id="IPR008258">
    <property type="entry name" value="Transglycosylase_SLT_dom_1"/>
</dbReference>
<protein>
    <submittedName>
        <fullName evidence="4">Transglycosylase SLT domain-containing protein</fullName>
    </submittedName>
</protein>
<evidence type="ECO:0000259" key="3">
    <source>
        <dbReference type="Pfam" id="PF01464"/>
    </source>
</evidence>
<sequence length="241" mass="26894">MKNSKTRLVLGWLCISLLGSGSTALALSSNDFEICDRAAEVVAKQSNVPLKVLKAISRTETGRVTNNKLSPWPWTVNMEGKGVWFESGDAARAYVYKHYKRGARSFDVGCFQLNYRWHHHAFSSIEDMFSPIPNATYAANFLSQLYAELGSWEDAVGAYHSRTPKHAEKYKKIYAKHLAEVETLQSPLVQNSQSDKQKSSNGYKLLHSTGRVISAGSLMRENTVTGMSLFRPAQPLFGPRS</sequence>
<dbReference type="InterPro" id="IPR023346">
    <property type="entry name" value="Lysozyme-like_dom_sf"/>
</dbReference>
<dbReference type="STRING" id="576131.SAMN05444486_10728"/>
<keyword evidence="5" id="KW-1185">Reference proteome</keyword>
<keyword evidence="2" id="KW-0732">Signal</keyword>
<proteinExistence type="inferred from homology"/>
<dbReference type="OrthoDB" id="5945995at2"/>
<dbReference type="Pfam" id="PF01464">
    <property type="entry name" value="SLT"/>
    <property type="match status" value="1"/>
</dbReference>
<dbReference type="GeneID" id="78125891"/>
<dbReference type="SUPFAM" id="SSF53955">
    <property type="entry name" value="Lysozyme-like"/>
    <property type="match status" value="1"/>
</dbReference>
<name>A0A1H3NE13_9RHOB</name>
<reference evidence="4 5" key="1">
    <citation type="submission" date="2016-10" db="EMBL/GenBank/DDBJ databases">
        <authorList>
            <person name="de Groot N.N."/>
        </authorList>
    </citation>
    <scope>NUCLEOTIDE SEQUENCE [LARGE SCALE GENOMIC DNA]</scope>
    <source>
        <strain evidence="4 5">DSM 24677</strain>
    </source>
</reference>
<gene>
    <name evidence="4" type="ORF">SAMN05444486_10728</name>
</gene>
<feature type="signal peptide" evidence="2">
    <location>
        <begin position="1"/>
        <end position="26"/>
    </location>
</feature>
<dbReference type="EMBL" id="FNPR01000007">
    <property type="protein sequence ID" value="SDY86920.1"/>
    <property type="molecule type" value="Genomic_DNA"/>
</dbReference>
<feature type="chain" id="PRO_5011713784" evidence="2">
    <location>
        <begin position="27"/>
        <end position="241"/>
    </location>
</feature>
<dbReference type="Proteomes" id="UP000199026">
    <property type="component" value="Unassembled WGS sequence"/>
</dbReference>
<evidence type="ECO:0000313" key="4">
    <source>
        <dbReference type="EMBL" id="SDY86920.1"/>
    </source>
</evidence>